<evidence type="ECO:0000259" key="2">
    <source>
        <dbReference type="PROSITE" id="PS50053"/>
    </source>
</evidence>
<evidence type="ECO:0008006" key="6">
    <source>
        <dbReference type="Google" id="ProtNLM"/>
    </source>
</evidence>
<dbReference type="PROSITE" id="PS51035">
    <property type="entry name" value="BAG"/>
    <property type="match status" value="1"/>
</dbReference>
<comment type="caution">
    <text evidence="4">The sequence shown here is derived from an EMBL/GenBank/DDBJ whole genome shotgun (WGS) entry which is preliminary data.</text>
</comment>
<dbReference type="OrthoDB" id="417450at2759"/>
<proteinExistence type="predicted"/>
<dbReference type="PROSITE" id="PS50053">
    <property type="entry name" value="UBIQUITIN_2"/>
    <property type="match status" value="1"/>
</dbReference>
<accession>A0A8H7PG66</accession>
<keyword evidence="1" id="KW-0143">Chaperone</keyword>
<dbReference type="GO" id="GO:0051087">
    <property type="term" value="F:protein-folding chaperone binding"/>
    <property type="evidence" value="ECO:0007669"/>
    <property type="project" value="InterPro"/>
</dbReference>
<reference evidence="4" key="1">
    <citation type="submission" date="2020-12" db="EMBL/GenBank/DDBJ databases">
        <title>Metabolic potential, ecology and presence of endohyphal bacteria is reflected in genomic diversity of Mucoromycotina.</title>
        <authorList>
            <person name="Muszewska A."/>
            <person name="Okrasinska A."/>
            <person name="Steczkiewicz K."/>
            <person name="Drgas O."/>
            <person name="Orlowska M."/>
            <person name="Perlinska-Lenart U."/>
            <person name="Aleksandrzak-Piekarczyk T."/>
            <person name="Szatraj K."/>
            <person name="Zielenkiewicz U."/>
            <person name="Pilsyk S."/>
            <person name="Malc E."/>
            <person name="Mieczkowski P."/>
            <person name="Kruszewska J.S."/>
            <person name="Biernat P."/>
            <person name="Pawlowska J."/>
        </authorList>
    </citation>
    <scope>NUCLEOTIDE SEQUENCE</scope>
    <source>
        <strain evidence="4">WA0000067209</strain>
    </source>
</reference>
<feature type="domain" description="Ubiquitin-like" evidence="2">
    <location>
        <begin position="28"/>
        <end position="84"/>
    </location>
</feature>
<dbReference type="GO" id="GO:0016020">
    <property type="term" value="C:membrane"/>
    <property type="evidence" value="ECO:0007669"/>
    <property type="project" value="TreeGrafter"/>
</dbReference>
<dbReference type="Gene3D" id="3.10.20.90">
    <property type="entry name" value="Phosphatidylinositol 3-kinase Catalytic Subunit, Chain A, domain 1"/>
    <property type="match status" value="1"/>
</dbReference>
<dbReference type="PANTHER" id="PTHR12329">
    <property type="entry name" value="BCL2-ASSOCIATED ATHANOGENE"/>
    <property type="match status" value="1"/>
</dbReference>
<keyword evidence="5" id="KW-1185">Reference proteome</keyword>
<evidence type="ECO:0000313" key="4">
    <source>
        <dbReference type="EMBL" id="KAG2173095.1"/>
    </source>
</evidence>
<dbReference type="Proteomes" id="UP000654370">
    <property type="component" value="Unassembled WGS sequence"/>
</dbReference>
<organism evidence="4 5">
    <name type="scientific">Mortierella isabellina</name>
    <name type="common">Filamentous fungus</name>
    <name type="synonym">Umbelopsis isabellina</name>
    <dbReference type="NCBI Taxonomy" id="91625"/>
    <lineage>
        <taxon>Eukaryota</taxon>
        <taxon>Fungi</taxon>
        <taxon>Fungi incertae sedis</taxon>
        <taxon>Mucoromycota</taxon>
        <taxon>Mucoromycotina</taxon>
        <taxon>Umbelopsidomycetes</taxon>
        <taxon>Umbelopsidales</taxon>
        <taxon>Umbelopsidaceae</taxon>
        <taxon>Umbelopsis</taxon>
    </lineage>
</organism>
<dbReference type="InterPro" id="IPR003103">
    <property type="entry name" value="BAG_domain"/>
</dbReference>
<gene>
    <name evidence="4" type="ORF">INT43_004468</name>
</gene>
<dbReference type="Gene3D" id="1.20.58.120">
    <property type="entry name" value="BAG domain"/>
    <property type="match status" value="1"/>
</dbReference>
<dbReference type="EMBL" id="JAEPQZ010000015">
    <property type="protein sequence ID" value="KAG2173095.1"/>
    <property type="molecule type" value="Genomic_DNA"/>
</dbReference>
<name>A0A8H7PG66_MORIS</name>
<dbReference type="GO" id="GO:0005634">
    <property type="term" value="C:nucleus"/>
    <property type="evidence" value="ECO:0007669"/>
    <property type="project" value="TreeGrafter"/>
</dbReference>
<dbReference type="AlphaFoldDB" id="A0A8H7PG66"/>
<dbReference type="InterPro" id="IPR029071">
    <property type="entry name" value="Ubiquitin-like_domsf"/>
</dbReference>
<evidence type="ECO:0000259" key="3">
    <source>
        <dbReference type="PROSITE" id="PS51035"/>
    </source>
</evidence>
<evidence type="ECO:0000313" key="5">
    <source>
        <dbReference type="Proteomes" id="UP000654370"/>
    </source>
</evidence>
<feature type="domain" description="BAG" evidence="3">
    <location>
        <begin position="125"/>
        <end position="202"/>
    </location>
</feature>
<dbReference type="GO" id="GO:0005829">
    <property type="term" value="C:cytosol"/>
    <property type="evidence" value="ECO:0007669"/>
    <property type="project" value="TreeGrafter"/>
</dbReference>
<sequence length="210" mass="23497">MSDTELELRWKGHAYDINFDEFPNGLEQATLADLKEKAKRVTGVPVNAMKLLASGAVMKDDSSPLSLYGLRPGSKVLLLGQRPNILTQSFQARLTEQTASGNPEEASLISRINHILKDMNDNMTKINQYEHEVGKFVQSRNQDPKAKKKLLEMGMFLSEKLMQALLALDGIQCQPGFHTARQKRKEGVNLAQDLHDRVDQIKAILKNASL</sequence>
<dbReference type="SMART" id="SM00264">
    <property type="entry name" value="BAG"/>
    <property type="match status" value="1"/>
</dbReference>
<protein>
    <recommendedName>
        <fullName evidence="6">BAG family molecular chaperone regulator 1</fullName>
    </recommendedName>
</protein>
<dbReference type="InterPro" id="IPR000626">
    <property type="entry name" value="Ubiquitin-like_dom"/>
</dbReference>
<dbReference type="Pfam" id="PF02179">
    <property type="entry name" value="BAG"/>
    <property type="match status" value="1"/>
</dbReference>
<dbReference type="InterPro" id="IPR036533">
    <property type="entry name" value="BAG_dom_sf"/>
</dbReference>
<dbReference type="GO" id="GO:0000774">
    <property type="term" value="F:adenyl-nucleotide exchange factor activity"/>
    <property type="evidence" value="ECO:0007669"/>
    <property type="project" value="TreeGrafter"/>
</dbReference>
<dbReference type="InterPro" id="IPR039773">
    <property type="entry name" value="BAG_chaperone_regulator"/>
</dbReference>
<dbReference type="PANTHER" id="PTHR12329:SF16">
    <property type="entry name" value="BAG FAMILY MOLECULAR CHAPERONE REGULATOR 1"/>
    <property type="match status" value="1"/>
</dbReference>
<dbReference type="GO" id="GO:0050821">
    <property type="term" value="P:protein stabilization"/>
    <property type="evidence" value="ECO:0007669"/>
    <property type="project" value="TreeGrafter"/>
</dbReference>
<dbReference type="SUPFAM" id="SSF63491">
    <property type="entry name" value="BAG domain"/>
    <property type="match status" value="1"/>
</dbReference>
<evidence type="ECO:0000256" key="1">
    <source>
        <dbReference type="ARBA" id="ARBA00023186"/>
    </source>
</evidence>
<dbReference type="SUPFAM" id="SSF54236">
    <property type="entry name" value="Ubiquitin-like"/>
    <property type="match status" value="1"/>
</dbReference>
<dbReference type="Pfam" id="PF00240">
    <property type="entry name" value="ubiquitin"/>
    <property type="match status" value="1"/>
</dbReference>